<reference evidence="1" key="1">
    <citation type="submission" date="2024-05" db="EMBL/GenBank/DDBJ databases">
        <title>Metabacillus sp. nov., isolated from the rhizosphere soil of tomato plants.</title>
        <authorList>
            <person name="Ma R."/>
        </authorList>
    </citation>
    <scope>NUCLEOTIDE SEQUENCE</scope>
    <source>
        <strain evidence="1">DBTR6</strain>
    </source>
</reference>
<comment type="caution">
    <text evidence="1">The sequence shown here is derived from an EMBL/GenBank/DDBJ whole genome shotgun (WGS) entry which is preliminary data.</text>
</comment>
<evidence type="ECO:0000313" key="2">
    <source>
        <dbReference type="Proteomes" id="UP001165287"/>
    </source>
</evidence>
<protein>
    <submittedName>
        <fullName evidence="1">Uncharacterized protein</fullName>
    </submittedName>
</protein>
<accession>A0ABS7UYT7</accession>
<evidence type="ECO:0000313" key="1">
    <source>
        <dbReference type="EMBL" id="MBZ5753085.1"/>
    </source>
</evidence>
<organism evidence="1 2">
    <name type="scientific">Metabacillus rhizolycopersici</name>
    <dbReference type="NCBI Taxonomy" id="2875709"/>
    <lineage>
        <taxon>Bacteria</taxon>
        <taxon>Bacillati</taxon>
        <taxon>Bacillota</taxon>
        <taxon>Bacilli</taxon>
        <taxon>Bacillales</taxon>
        <taxon>Bacillaceae</taxon>
        <taxon>Metabacillus</taxon>
    </lineage>
</organism>
<gene>
    <name evidence="1" type="ORF">K9V48_23370</name>
</gene>
<dbReference type="EMBL" id="JAIQUM010000084">
    <property type="protein sequence ID" value="MBZ5753085.1"/>
    <property type="molecule type" value="Genomic_DNA"/>
</dbReference>
<name>A0ABS7UYT7_9BACI</name>
<keyword evidence="2" id="KW-1185">Reference proteome</keyword>
<proteinExistence type="predicted"/>
<dbReference type="Proteomes" id="UP001165287">
    <property type="component" value="Unassembled WGS sequence"/>
</dbReference>
<sequence>MILIYSYIHQLSPQKITFKLFKYLPVSLEH</sequence>
<dbReference type="RefSeq" id="WP_224141517.1">
    <property type="nucleotide sequence ID" value="NZ_JAIQUM010000084.1"/>
</dbReference>